<accession>A0A382RH70</accession>
<dbReference type="EMBL" id="UINC01121415">
    <property type="protein sequence ID" value="SVC96562.1"/>
    <property type="molecule type" value="Genomic_DNA"/>
</dbReference>
<organism evidence="2">
    <name type="scientific">marine metagenome</name>
    <dbReference type="NCBI Taxonomy" id="408172"/>
    <lineage>
        <taxon>unclassified sequences</taxon>
        <taxon>metagenomes</taxon>
        <taxon>ecological metagenomes</taxon>
    </lineage>
</organism>
<feature type="transmembrane region" description="Helical" evidence="1">
    <location>
        <begin position="41"/>
        <end position="59"/>
    </location>
</feature>
<sequence>MGDNIWEVSGGVISPIIIVVSSFSPLLGRILWSEKSSYKSAFVVFGEAWIIGGLLPLTLGKPKPSHNQDSEIAIAL</sequence>
<gene>
    <name evidence="2" type="ORF">METZ01_LOCUS349416</name>
</gene>
<keyword evidence="1" id="KW-0812">Transmembrane</keyword>
<keyword evidence="1" id="KW-0472">Membrane</keyword>
<proteinExistence type="predicted"/>
<dbReference type="AlphaFoldDB" id="A0A382RH70"/>
<feature type="transmembrane region" description="Helical" evidence="1">
    <location>
        <begin position="12"/>
        <end position="32"/>
    </location>
</feature>
<evidence type="ECO:0000313" key="2">
    <source>
        <dbReference type="EMBL" id="SVC96562.1"/>
    </source>
</evidence>
<reference evidence="2" key="1">
    <citation type="submission" date="2018-05" db="EMBL/GenBank/DDBJ databases">
        <authorList>
            <person name="Lanie J.A."/>
            <person name="Ng W.-L."/>
            <person name="Kazmierczak K.M."/>
            <person name="Andrzejewski T.M."/>
            <person name="Davidsen T.M."/>
            <person name="Wayne K.J."/>
            <person name="Tettelin H."/>
            <person name="Glass J.I."/>
            <person name="Rusch D."/>
            <person name="Podicherti R."/>
            <person name="Tsui H.-C.T."/>
            <person name="Winkler M.E."/>
        </authorList>
    </citation>
    <scope>NUCLEOTIDE SEQUENCE</scope>
</reference>
<evidence type="ECO:0000256" key="1">
    <source>
        <dbReference type="SAM" id="Phobius"/>
    </source>
</evidence>
<keyword evidence="1" id="KW-1133">Transmembrane helix</keyword>
<name>A0A382RH70_9ZZZZ</name>
<protein>
    <submittedName>
        <fullName evidence="2">Uncharacterized protein</fullName>
    </submittedName>
</protein>